<evidence type="ECO:0000313" key="4">
    <source>
        <dbReference type="EMBL" id="OTO07741.1"/>
    </source>
</evidence>
<dbReference type="CDD" id="cd01399">
    <property type="entry name" value="GlcN6P_deaminase"/>
    <property type="match status" value="1"/>
</dbReference>
<name>A0A242CC05_9ENTE</name>
<dbReference type="GO" id="GO:0006044">
    <property type="term" value="P:N-acetylglucosamine metabolic process"/>
    <property type="evidence" value="ECO:0007669"/>
    <property type="project" value="InterPro"/>
</dbReference>
<dbReference type="InterPro" id="IPR004547">
    <property type="entry name" value="Glucosamine6P_isomerase"/>
</dbReference>
<feature type="domain" description="Glucosamine/galactosamine-6-phosphate isomerase" evidence="2">
    <location>
        <begin position="14"/>
        <end position="223"/>
    </location>
</feature>
<dbReference type="Pfam" id="PF01182">
    <property type="entry name" value="Glucosamine_iso"/>
    <property type="match status" value="1"/>
</dbReference>
<dbReference type="PANTHER" id="PTHR42892:SF1">
    <property type="entry name" value="GLUCOSAMINE-6-PHOSPHATE ISOMERASE"/>
    <property type="match status" value="1"/>
</dbReference>
<dbReference type="GO" id="GO:0005975">
    <property type="term" value="P:carbohydrate metabolic process"/>
    <property type="evidence" value="ECO:0007669"/>
    <property type="project" value="InterPro"/>
</dbReference>
<comment type="caution">
    <text evidence="4">The sequence shown here is derived from an EMBL/GenBank/DDBJ whole genome shotgun (WGS) entry which is preliminary data.</text>
</comment>
<reference evidence="3 5" key="2">
    <citation type="submission" date="2018-07" db="EMBL/GenBank/DDBJ databases">
        <title>The Genome Sequence of Enterococcus sp. DIV0659b.</title>
        <authorList>
            <consortium name="The Broad Institute Genomics Platform"/>
            <consortium name="The Broad Institute Genomic Center for Infectious Diseases"/>
            <person name="Earl A."/>
            <person name="Manson A."/>
            <person name="Schwartman J."/>
            <person name="Gilmore M."/>
            <person name="Abouelleil A."/>
            <person name="Cao P."/>
            <person name="Chapman S."/>
            <person name="Cusick C."/>
            <person name="Shea T."/>
            <person name="Young S."/>
            <person name="Neafsey D."/>
            <person name="Nusbaum C."/>
            <person name="Birren B."/>
        </authorList>
    </citation>
    <scope>NUCLEOTIDE SEQUENCE [LARGE SCALE GENOMIC DNA]</scope>
    <source>
        <strain evidence="3 5">4G2_DIV0659</strain>
    </source>
</reference>
<dbReference type="OrthoDB" id="9810967at2"/>
<dbReference type="EMBL" id="NGLE01000003">
    <property type="protein sequence ID" value="OTO07741.1"/>
    <property type="molecule type" value="Genomic_DNA"/>
</dbReference>
<sequence length="239" mass="26831">MKIIIEENYEKMSRVAANILLGKMHQQKRVNLAITAGSTPVKMYEYLVADVKNKSYFDNVHYYNFDEIPFRQKKGYGVTMTNLNNLFFKPAEIPESQIHPLDEINYKSQDKRIEQDGGLDLILLGIGADGHYCGNLPGTTKFEDLTSVVDENATENMKDILLNEVGGDENERPDLYVTMGPKSVMRAKEIVLFATGKKKASIIKQAFFGPITNEVPASLLQTHPNLTIVLDQEAASELN</sequence>
<dbReference type="Proteomes" id="UP000195139">
    <property type="component" value="Unassembled WGS sequence"/>
</dbReference>
<evidence type="ECO:0000313" key="3">
    <source>
        <dbReference type="EMBL" id="MEI5993879.1"/>
    </source>
</evidence>
<dbReference type="InterPro" id="IPR052960">
    <property type="entry name" value="GlcN6P_deaminase-like"/>
</dbReference>
<accession>A0A242CC05</accession>
<reference evidence="4" key="1">
    <citation type="submission" date="2017-05" db="EMBL/GenBank/DDBJ databases">
        <title>The Genome Sequence of Enterococcus sp. 4G2_DIV0659.</title>
        <authorList>
            <consortium name="The Broad Institute Genomics Platform"/>
            <consortium name="The Broad Institute Genomic Center for Infectious Diseases"/>
            <person name="Earl A."/>
            <person name="Manson A."/>
            <person name="Schwartman J."/>
            <person name="Gilmore M."/>
            <person name="Abouelleil A."/>
            <person name="Cao P."/>
            <person name="Chapman S."/>
            <person name="Cusick C."/>
            <person name="Shea T."/>
            <person name="Young S."/>
            <person name="Neafsey D."/>
            <person name="Nusbaum C."/>
            <person name="Birren B."/>
        </authorList>
    </citation>
    <scope>NUCLEOTIDE SEQUENCE [LARGE SCALE GENOMIC DNA]</scope>
    <source>
        <strain evidence="4">4G2_DIV0659</strain>
    </source>
</reference>
<protein>
    <recommendedName>
        <fullName evidence="2">Glucosamine/galactosamine-6-phosphate isomerase domain-containing protein</fullName>
    </recommendedName>
</protein>
<dbReference type="STRING" id="1834181.A5880_002011"/>
<dbReference type="NCBIfam" id="NF009022">
    <property type="entry name" value="PRK12358.1"/>
    <property type="match status" value="1"/>
</dbReference>
<dbReference type="SUPFAM" id="SSF100950">
    <property type="entry name" value="NagB/RpiA/CoA transferase-like"/>
    <property type="match status" value="1"/>
</dbReference>
<keyword evidence="5" id="KW-1185">Reference proteome</keyword>
<evidence type="ECO:0000256" key="1">
    <source>
        <dbReference type="ARBA" id="ARBA00023277"/>
    </source>
</evidence>
<dbReference type="PROSITE" id="PS01161">
    <property type="entry name" value="GLC_GALNAC_ISOMERASE"/>
    <property type="match status" value="1"/>
</dbReference>
<dbReference type="GO" id="GO:0004342">
    <property type="term" value="F:glucosamine-6-phosphate deaminase activity"/>
    <property type="evidence" value="ECO:0007669"/>
    <property type="project" value="InterPro"/>
</dbReference>
<organism evidence="4">
    <name type="scientific">Candidatus Enterococcus mansonii</name>
    <dbReference type="NCBI Taxonomy" id="1834181"/>
    <lineage>
        <taxon>Bacteria</taxon>
        <taxon>Bacillati</taxon>
        <taxon>Bacillota</taxon>
        <taxon>Bacilli</taxon>
        <taxon>Lactobacillales</taxon>
        <taxon>Enterococcaceae</taxon>
        <taxon>Enterococcus</taxon>
    </lineage>
</organism>
<evidence type="ECO:0000313" key="5">
    <source>
        <dbReference type="Proteomes" id="UP000195139"/>
    </source>
</evidence>
<evidence type="ECO:0000259" key="2">
    <source>
        <dbReference type="Pfam" id="PF01182"/>
    </source>
</evidence>
<dbReference type="AlphaFoldDB" id="A0A242CC05"/>
<gene>
    <name evidence="3" type="ORF">A5880_001426</name>
    <name evidence="4" type="ORF">A5880_002011</name>
</gene>
<dbReference type="EMBL" id="NGLE02000001">
    <property type="protein sequence ID" value="MEI5993879.1"/>
    <property type="molecule type" value="Genomic_DNA"/>
</dbReference>
<keyword evidence="1" id="KW-0119">Carbohydrate metabolism</keyword>
<dbReference type="InterPro" id="IPR006148">
    <property type="entry name" value="Glc/Gal-6P_isomerase"/>
</dbReference>
<dbReference type="InterPro" id="IPR018321">
    <property type="entry name" value="Glucosamine6P_isomerase_CS"/>
</dbReference>
<dbReference type="PANTHER" id="PTHR42892">
    <property type="entry name" value="GLUCOSAMINE-6-PHOSPHATE DEAMINASE-LIKE PROTEIN BT_0258-RELATED"/>
    <property type="match status" value="1"/>
</dbReference>
<dbReference type="Gene3D" id="3.40.50.1360">
    <property type="match status" value="1"/>
</dbReference>
<dbReference type="RefSeq" id="WP_086330906.1">
    <property type="nucleotide sequence ID" value="NZ_NGLE02000001.1"/>
</dbReference>
<proteinExistence type="predicted"/>
<dbReference type="InterPro" id="IPR037171">
    <property type="entry name" value="NagB/RpiA_transferase-like"/>
</dbReference>